<organism evidence="1 2">
    <name type="scientific">[Clostridium] polysaccharolyticum</name>
    <dbReference type="NCBI Taxonomy" id="29364"/>
    <lineage>
        <taxon>Bacteria</taxon>
        <taxon>Bacillati</taxon>
        <taxon>Bacillota</taxon>
        <taxon>Clostridia</taxon>
        <taxon>Lachnospirales</taxon>
        <taxon>Lachnospiraceae</taxon>
    </lineage>
</organism>
<dbReference type="CDD" id="cd06558">
    <property type="entry name" value="crotonase-like"/>
    <property type="match status" value="1"/>
</dbReference>
<dbReference type="GO" id="GO:0003824">
    <property type="term" value="F:catalytic activity"/>
    <property type="evidence" value="ECO:0007669"/>
    <property type="project" value="UniProtKB-ARBA"/>
</dbReference>
<dbReference type="STRING" id="29364.SAMN04487772_12033"/>
<sequence length="213" mass="23471">MKEHYGNIDFYVEEEIGYIQLNYLPANKMTQDFFENLSLLVKELAESEIISQIKGIIIKGAGKHFSAGADVDRLRAMMKEPAEDSLDKGLPAGHVRDKKCFALLQKFSVPVISVVTGFCIGSGLELALSCRVRIAEKKAKVGFPESTFGFLPALGGNVRTVKSAGLEKALDMILSGNIYKADEIKDWGLFHHIVEKNEGIELAKKIILNQVGD</sequence>
<dbReference type="GO" id="GO:0006635">
    <property type="term" value="P:fatty acid beta-oxidation"/>
    <property type="evidence" value="ECO:0007669"/>
    <property type="project" value="TreeGrafter"/>
</dbReference>
<dbReference type="OrthoDB" id="9775794at2"/>
<dbReference type="Proteomes" id="UP000199800">
    <property type="component" value="Unassembled WGS sequence"/>
</dbReference>
<evidence type="ECO:0000313" key="2">
    <source>
        <dbReference type="Proteomes" id="UP000199800"/>
    </source>
</evidence>
<dbReference type="Gene3D" id="3.90.226.10">
    <property type="entry name" value="2-enoyl-CoA Hydratase, Chain A, domain 1"/>
    <property type="match status" value="1"/>
</dbReference>
<dbReference type="RefSeq" id="WP_092478470.1">
    <property type="nucleotide sequence ID" value="NZ_FOHN01000020.1"/>
</dbReference>
<evidence type="ECO:0000313" key="1">
    <source>
        <dbReference type="EMBL" id="SET43406.1"/>
    </source>
</evidence>
<accession>A0A1I0EFT4</accession>
<dbReference type="InterPro" id="IPR001753">
    <property type="entry name" value="Enoyl-CoA_hydra/iso"/>
</dbReference>
<proteinExistence type="predicted"/>
<gene>
    <name evidence="1" type="ORF">SAMN04487772_12033</name>
</gene>
<dbReference type="InterPro" id="IPR029045">
    <property type="entry name" value="ClpP/crotonase-like_dom_sf"/>
</dbReference>
<keyword evidence="2" id="KW-1185">Reference proteome</keyword>
<reference evidence="1 2" key="1">
    <citation type="submission" date="2016-10" db="EMBL/GenBank/DDBJ databases">
        <authorList>
            <person name="de Groot N.N."/>
        </authorList>
    </citation>
    <scope>NUCLEOTIDE SEQUENCE [LARGE SCALE GENOMIC DNA]</scope>
    <source>
        <strain evidence="1 2">DSM 1801</strain>
    </source>
</reference>
<dbReference type="PANTHER" id="PTHR11941">
    <property type="entry name" value="ENOYL-COA HYDRATASE-RELATED"/>
    <property type="match status" value="1"/>
</dbReference>
<protein>
    <submittedName>
        <fullName evidence="1">Enoyl-CoA hydratase/carnithine racemase</fullName>
    </submittedName>
</protein>
<dbReference type="EMBL" id="FOHN01000020">
    <property type="protein sequence ID" value="SET43406.1"/>
    <property type="molecule type" value="Genomic_DNA"/>
</dbReference>
<dbReference type="Pfam" id="PF00378">
    <property type="entry name" value="ECH_1"/>
    <property type="match status" value="1"/>
</dbReference>
<dbReference type="PANTHER" id="PTHR11941:SF54">
    <property type="entry name" value="ENOYL-COA HYDRATASE, MITOCHONDRIAL"/>
    <property type="match status" value="1"/>
</dbReference>
<dbReference type="AlphaFoldDB" id="A0A1I0EFT4"/>
<name>A0A1I0EFT4_9FIRM</name>
<dbReference type="SUPFAM" id="SSF52096">
    <property type="entry name" value="ClpP/crotonase"/>
    <property type="match status" value="1"/>
</dbReference>